<organism evidence="9 10">
    <name type="scientific">Clostridium thermobutyricum</name>
    <dbReference type="NCBI Taxonomy" id="29372"/>
    <lineage>
        <taxon>Bacteria</taxon>
        <taxon>Bacillati</taxon>
        <taxon>Bacillota</taxon>
        <taxon>Clostridia</taxon>
        <taxon>Eubacteriales</taxon>
        <taxon>Clostridiaceae</taxon>
        <taxon>Clostridium</taxon>
    </lineage>
</organism>
<dbReference type="GO" id="GO:0006261">
    <property type="term" value="P:DNA-templated DNA replication"/>
    <property type="evidence" value="ECO:0007669"/>
    <property type="project" value="TreeGrafter"/>
</dbReference>
<evidence type="ECO:0000256" key="2">
    <source>
        <dbReference type="ARBA" id="ARBA00014363"/>
    </source>
</evidence>
<dbReference type="InterPro" id="IPR027417">
    <property type="entry name" value="P-loop_NTPase"/>
</dbReference>
<dbReference type="Gene3D" id="1.20.272.10">
    <property type="match status" value="1"/>
</dbReference>
<dbReference type="GO" id="GO:0009360">
    <property type="term" value="C:DNA polymerase III complex"/>
    <property type="evidence" value="ECO:0007669"/>
    <property type="project" value="InterPro"/>
</dbReference>
<keyword evidence="5" id="KW-0235">DNA replication</keyword>
<evidence type="ECO:0000313" key="9">
    <source>
        <dbReference type="EMBL" id="ENZ00820.1"/>
    </source>
</evidence>
<dbReference type="PATRIC" id="fig|999411.4.peg.2428"/>
<comment type="catalytic activity">
    <reaction evidence="7">
        <text>DNA(n) + a 2'-deoxyribonucleoside 5'-triphosphate = DNA(n+1) + diphosphate</text>
        <dbReference type="Rhea" id="RHEA:22508"/>
        <dbReference type="Rhea" id="RHEA-COMP:17339"/>
        <dbReference type="Rhea" id="RHEA-COMP:17340"/>
        <dbReference type="ChEBI" id="CHEBI:33019"/>
        <dbReference type="ChEBI" id="CHEBI:61560"/>
        <dbReference type="ChEBI" id="CHEBI:173112"/>
        <dbReference type="EC" id="2.7.7.7"/>
    </reaction>
</comment>
<protein>
    <recommendedName>
        <fullName evidence="2">DNA polymerase III subunit delta'</fullName>
        <ecNumber evidence="1">2.7.7.7</ecNumber>
    </recommendedName>
</protein>
<feature type="domain" description="DNA polymerase III delta subunit C-terminal" evidence="8">
    <location>
        <begin position="196"/>
        <end position="308"/>
    </location>
</feature>
<evidence type="ECO:0000256" key="1">
    <source>
        <dbReference type="ARBA" id="ARBA00012417"/>
    </source>
</evidence>
<dbReference type="Gene3D" id="3.40.50.300">
    <property type="entry name" value="P-loop containing nucleotide triphosphate hydrolases"/>
    <property type="match status" value="1"/>
</dbReference>
<evidence type="ECO:0000256" key="5">
    <source>
        <dbReference type="ARBA" id="ARBA00022705"/>
    </source>
</evidence>
<keyword evidence="6" id="KW-0239">DNA-directed DNA polymerase</keyword>
<dbReference type="InterPro" id="IPR050238">
    <property type="entry name" value="DNA_Rep/Repair_Clamp_Loader"/>
</dbReference>
<dbReference type="GO" id="GO:0003887">
    <property type="term" value="F:DNA-directed DNA polymerase activity"/>
    <property type="evidence" value="ECO:0007669"/>
    <property type="project" value="UniProtKB-KW"/>
</dbReference>
<evidence type="ECO:0000313" key="10">
    <source>
        <dbReference type="Proteomes" id="UP000013097"/>
    </source>
</evidence>
<evidence type="ECO:0000256" key="7">
    <source>
        <dbReference type="ARBA" id="ARBA00049244"/>
    </source>
</evidence>
<evidence type="ECO:0000256" key="4">
    <source>
        <dbReference type="ARBA" id="ARBA00022695"/>
    </source>
</evidence>
<dbReference type="Proteomes" id="UP000013097">
    <property type="component" value="Unassembled WGS sequence"/>
</dbReference>
<keyword evidence="4" id="KW-0548">Nucleotidyltransferase</keyword>
<evidence type="ECO:0000256" key="6">
    <source>
        <dbReference type="ARBA" id="ARBA00022932"/>
    </source>
</evidence>
<keyword evidence="10" id="KW-1185">Reference proteome</keyword>
<dbReference type="AlphaFoldDB" id="N9WDB7"/>
<accession>N9WDB7</accession>
<evidence type="ECO:0000256" key="3">
    <source>
        <dbReference type="ARBA" id="ARBA00022679"/>
    </source>
</evidence>
<keyword evidence="3" id="KW-0808">Transferase</keyword>
<dbReference type="EMBL" id="AGYT01000012">
    <property type="protein sequence ID" value="ENZ00820.1"/>
    <property type="molecule type" value="Genomic_DNA"/>
</dbReference>
<proteinExistence type="predicted"/>
<name>N9WDB7_9CLOT</name>
<dbReference type="GO" id="GO:0003677">
    <property type="term" value="F:DNA binding"/>
    <property type="evidence" value="ECO:0007669"/>
    <property type="project" value="InterPro"/>
</dbReference>
<dbReference type="HOGENOM" id="CLU_006229_4_0_9"/>
<dbReference type="NCBIfam" id="NF004047">
    <property type="entry name" value="PRK05564.1"/>
    <property type="match status" value="1"/>
</dbReference>
<sequence>MEEYIGHKKIIDGFKKRAESNTLSHAHLIVGANGIGKSKVADIFSSLILNKELFKANVDSIEYRPKKASIGVDDVREIIEEVNKKPYEGDKKVITIFSGEKLTIQAQNALLKTIEEPPKGVFIIILTTSIEIILETIKSRCQIYKLTPLSNEEIQSYILKKYGNIETIDFSPALSYAGGIPGRLEKFIDDEELQEARKVVLELIREINDKNVESILKYEKKLLKYKDEKEELLGIIEGFIRDIIVYKEVSDKKFIINSDKRKEIEELVNLMSYKKLNSMIDAVKELRKNLESNSNFSININIMLMSFLEG</sequence>
<dbReference type="SUPFAM" id="SSF52540">
    <property type="entry name" value="P-loop containing nucleoside triphosphate hydrolases"/>
    <property type="match status" value="1"/>
</dbReference>
<dbReference type="Pfam" id="PF13177">
    <property type="entry name" value="DNA_pol3_delta2"/>
    <property type="match status" value="1"/>
</dbReference>
<gene>
    <name evidence="9" type="ORF">HMPREF1092_02473</name>
</gene>
<dbReference type="PANTHER" id="PTHR11669:SF8">
    <property type="entry name" value="DNA POLYMERASE III SUBUNIT DELTA"/>
    <property type="match status" value="1"/>
</dbReference>
<dbReference type="eggNOG" id="COG0470">
    <property type="taxonomic scope" value="Bacteria"/>
</dbReference>
<dbReference type="InterPro" id="IPR015199">
    <property type="entry name" value="DNA_pol_III_delta_C"/>
</dbReference>
<dbReference type="Pfam" id="PF09115">
    <property type="entry name" value="DNApol3-delta_C"/>
    <property type="match status" value="1"/>
</dbReference>
<evidence type="ECO:0000259" key="8">
    <source>
        <dbReference type="Pfam" id="PF09115"/>
    </source>
</evidence>
<dbReference type="RefSeq" id="WP_002598947.1">
    <property type="nucleotide sequence ID" value="NZ_KB850956.1"/>
</dbReference>
<reference evidence="9 10" key="1">
    <citation type="submission" date="2013-01" db="EMBL/GenBank/DDBJ databases">
        <title>The Genome Sequence of Clostridium colicanis 209318.</title>
        <authorList>
            <consortium name="The Broad Institute Genome Sequencing Platform"/>
            <person name="Earl A."/>
            <person name="Ward D."/>
            <person name="Feldgarden M."/>
            <person name="Gevers D."/>
            <person name="Courvalin P."/>
            <person name="Lambert T."/>
            <person name="Walker B."/>
            <person name="Young S.K."/>
            <person name="Zeng Q."/>
            <person name="Gargeya S."/>
            <person name="Fitzgerald M."/>
            <person name="Haas B."/>
            <person name="Abouelleil A."/>
            <person name="Alvarado L."/>
            <person name="Arachchi H.M."/>
            <person name="Berlin A.M."/>
            <person name="Chapman S.B."/>
            <person name="Dewar J."/>
            <person name="Goldberg J."/>
            <person name="Griggs A."/>
            <person name="Gujja S."/>
            <person name="Hansen M."/>
            <person name="Howarth C."/>
            <person name="Imamovic A."/>
            <person name="Larimer J."/>
            <person name="McCowan C."/>
            <person name="Murphy C."/>
            <person name="Neiman D."/>
            <person name="Pearson M."/>
            <person name="Priest M."/>
            <person name="Roberts A."/>
            <person name="Saif S."/>
            <person name="Shea T."/>
            <person name="Sisk P."/>
            <person name="Sykes S."/>
            <person name="Wortman J."/>
            <person name="Nusbaum C."/>
            <person name="Birren B."/>
        </authorList>
    </citation>
    <scope>NUCLEOTIDE SEQUENCE [LARGE SCALE GENOMIC DNA]</scope>
    <source>
        <strain evidence="9 10">209318</strain>
    </source>
</reference>
<comment type="caution">
    <text evidence="9">The sequence shown here is derived from an EMBL/GenBank/DDBJ whole genome shotgun (WGS) entry which is preliminary data.</text>
</comment>
<dbReference type="PANTHER" id="PTHR11669">
    <property type="entry name" value="REPLICATION FACTOR C / DNA POLYMERASE III GAMMA-TAU SUBUNIT"/>
    <property type="match status" value="1"/>
</dbReference>
<dbReference type="EC" id="2.7.7.7" evidence="1"/>